<evidence type="ECO:0000313" key="1">
    <source>
        <dbReference type="EMBL" id="ELY94795.1"/>
    </source>
</evidence>
<gene>
    <name evidence="1" type="ORF">C484_05182</name>
</gene>
<sequence length="60" mass="7347">MPRAVYDWILHALGKRELEKYETVVLEERPDGTRWVIDRQKYDESPNRCYTVREQHSARR</sequence>
<keyword evidence="2" id="KW-1185">Reference proteome</keyword>
<dbReference type="AlphaFoldDB" id="M0A7P3"/>
<dbReference type="Proteomes" id="UP000011648">
    <property type="component" value="Unassembled WGS sequence"/>
</dbReference>
<evidence type="ECO:0000313" key="2">
    <source>
        <dbReference type="Proteomes" id="UP000011648"/>
    </source>
</evidence>
<name>M0A7P3_9EURY</name>
<proteinExistence type="predicted"/>
<protein>
    <submittedName>
        <fullName evidence="1">Uncharacterized protein</fullName>
    </submittedName>
</protein>
<comment type="caution">
    <text evidence="1">The sequence shown here is derived from an EMBL/GenBank/DDBJ whole genome shotgun (WGS) entry which is preliminary data.</text>
</comment>
<organism evidence="1 2">
    <name type="scientific">Natrialba taiwanensis DSM 12281</name>
    <dbReference type="NCBI Taxonomy" id="1230458"/>
    <lineage>
        <taxon>Archaea</taxon>
        <taxon>Methanobacteriati</taxon>
        <taxon>Methanobacteriota</taxon>
        <taxon>Stenosarchaea group</taxon>
        <taxon>Halobacteria</taxon>
        <taxon>Halobacteriales</taxon>
        <taxon>Natrialbaceae</taxon>
        <taxon>Natrialba</taxon>
    </lineage>
</organism>
<dbReference type="EMBL" id="AOIL01000014">
    <property type="protein sequence ID" value="ELY94795.1"/>
    <property type="molecule type" value="Genomic_DNA"/>
</dbReference>
<accession>M0A7P3</accession>
<reference evidence="1 2" key="1">
    <citation type="journal article" date="2014" name="PLoS Genet.">
        <title>Phylogenetically driven sequencing of extremely halophilic archaea reveals strategies for static and dynamic osmo-response.</title>
        <authorList>
            <person name="Becker E.A."/>
            <person name="Seitzer P.M."/>
            <person name="Tritt A."/>
            <person name="Larsen D."/>
            <person name="Krusor M."/>
            <person name="Yao A.I."/>
            <person name="Wu D."/>
            <person name="Madern D."/>
            <person name="Eisen J.A."/>
            <person name="Darling A.E."/>
            <person name="Facciotti M.T."/>
        </authorList>
    </citation>
    <scope>NUCLEOTIDE SEQUENCE [LARGE SCALE GENOMIC DNA]</scope>
    <source>
        <strain evidence="1 2">DSM 12281</strain>
    </source>
</reference>